<dbReference type="EMBL" id="LR797198">
    <property type="protein sequence ID" value="CAB4193761.1"/>
    <property type="molecule type" value="Genomic_DNA"/>
</dbReference>
<sequence>MNSFKKISAILAALVAFGTMSAISANAADMTLSVKVGAATAGSNATTATAPASVTVPADNEIEEADTVRLIATVDTGTTVTFTATGPVRLVSALDDASGTRVRPSNGVTSLTVPVGTGTTATVYAFNTSTTAGSVTISNLGVTNTVYVKGTTGAANNVTLTGPSSASAGTVATYIATVTDVFGNLVSGETVTATIAGGVVNGTTSTITSTLTTGATGSTVGLGLAELKVLTPASGSTTVIVAITAATAVSGLTAPNGSTTATTVVSNPANEIASLNAIIASLNSQLAAEKAGRAADVAKAKSDADSVKLASDKALADAKVAADAKYAKLLKAYNDKAKKHKFATKK</sequence>
<evidence type="ECO:0000313" key="1">
    <source>
        <dbReference type="EMBL" id="CAB4185291.1"/>
    </source>
</evidence>
<proteinExistence type="predicted"/>
<reference evidence="2" key="1">
    <citation type="submission" date="2020-05" db="EMBL/GenBank/DDBJ databases">
        <authorList>
            <person name="Chiriac C."/>
            <person name="Salcher M."/>
            <person name="Ghai R."/>
            <person name="Kavagutti S V."/>
        </authorList>
    </citation>
    <scope>NUCLEOTIDE SEQUENCE</scope>
</reference>
<evidence type="ECO:0000313" key="2">
    <source>
        <dbReference type="EMBL" id="CAB4193761.1"/>
    </source>
</evidence>
<dbReference type="EMBL" id="LR797076">
    <property type="protein sequence ID" value="CAB4185291.1"/>
    <property type="molecule type" value="Genomic_DNA"/>
</dbReference>
<accession>A0A6J5RJJ5</accession>
<protein>
    <submittedName>
        <fullName evidence="2">Uncharacterized protein</fullName>
    </submittedName>
</protein>
<name>A0A6J5RJJ5_9CAUD</name>
<organism evidence="2">
    <name type="scientific">uncultured Caudovirales phage</name>
    <dbReference type="NCBI Taxonomy" id="2100421"/>
    <lineage>
        <taxon>Viruses</taxon>
        <taxon>Duplodnaviria</taxon>
        <taxon>Heunggongvirae</taxon>
        <taxon>Uroviricota</taxon>
        <taxon>Caudoviricetes</taxon>
        <taxon>Peduoviridae</taxon>
        <taxon>Maltschvirus</taxon>
        <taxon>Maltschvirus maltsch</taxon>
    </lineage>
</organism>
<gene>
    <name evidence="1" type="ORF">UFOVP1119_26</name>
    <name evidence="2" type="ORF">UFOVP1238_143</name>
</gene>